<dbReference type="Pfam" id="PF13439">
    <property type="entry name" value="Glyco_transf_4"/>
    <property type="match status" value="1"/>
</dbReference>
<feature type="domain" description="Glycosyl transferase family 1" evidence="1">
    <location>
        <begin position="186"/>
        <end position="351"/>
    </location>
</feature>
<evidence type="ECO:0000259" key="1">
    <source>
        <dbReference type="Pfam" id="PF00534"/>
    </source>
</evidence>
<dbReference type="GO" id="GO:0016757">
    <property type="term" value="F:glycosyltransferase activity"/>
    <property type="evidence" value="ECO:0007669"/>
    <property type="project" value="UniProtKB-ARBA"/>
</dbReference>
<dbReference type="Pfam" id="PF00534">
    <property type="entry name" value="Glycos_transf_1"/>
    <property type="match status" value="1"/>
</dbReference>
<evidence type="ECO:0000259" key="2">
    <source>
        <dbReference type="Pfam" id="PF13439"/>
    </source>
</evidence>
<accession>A0A0K1XFB5</accession>
<reference evidence="3 4" key="1">
    <citation type="journal article" date="2015" name="Genome Announc.">
        <title>Genome Sequences of Oblitimonas alkaliphila gen. nov. sp. nov. (Proposed), a Novel Bacterium of the Pseudomonadaceae Family.</title>
        <authorList>
            <person name="Lauer A.C."/>
            <person name="Nicholson A.C."/>
            <person name="Humrighouse B.W."/>
            <person name="Emery B."/>
            <person name="Drobish A."/>
            <person name="Juieng P."/>
            <person name="Loparev V."/>
            <person name="McQuiston J.R."/>
        </authorList>
    </citation>
    <scope>NUCLEOTIDE SEQUENCE [LARGE SCALE GENOMIC DNA]</scope>
    <source>
        <strain evidence="3 4">E5571</strain>
    </source>
</reference>
<keyword evidence="4" id="KW-1185">Reference proteome</keyword>
<dbReference type="RefSeq" id="WP_053101276.1">
    <property type="nucleotide sequence ID" value="NZ_CP012365.1"/>
</dbReference>
<evidence type="ECO:0000313" key="4">
    <source>
        <dbReference type="Proteomes" id="UP000063953"/>
    </source>
</evidence>
<dbReference type="EMBL" id="CP012365">
    <property type="protein sequence ID" value="AKX60031.1"/>
    <property type="molecule type" value="Genomic_DNA"/>
</dbReference>
<dbReference type="SUPFAM" id="SSF53756">
    <property type="entry name" value="UDP-Glycosyltransferase/glycogen phosphorylase"/>
    <property type="match status" value="1"/>
</dbReference>
<dbReference type="PATRIC" id="fig|1698449.3.peg.1786"/>
<proteinExistence type="predicted"/>
<sequence>MEKIKVLQLHPDFNVRRLDISDLGEQIFKALPKENYETTNGFLTGKPKPGDKESVADRSIYFQFKSKQLKGLRLKAMWQLYQHIKQEQYDVVICNRFKPVIMLLFISRFLSIPLCVGVAHGFGDYDRSYRRKQVKRWVRNNWRFVGVSPAVKQHLLDLNSGFTENNTVAITNAIDVEQAVAIQLSKEDARTRLGLPLKQRLIGALGRLVPVKGHTYLIAAFAEIADDFPDTDLVLVGEGREREHLEQQIKALGLSERVHLTGFVENALAYVQAFDIWIMPSLAEGLGLALLEGMTGSLPIIASDVPAMRPLIEGVGGIAVPPAKVPELKQALVSYLSLSEDELQKLGAQAYRYVVQHHSLLDFQQAYRQLIETNLPNC</sequence>
<dbReference type="Gene3D" id="3.40.50.2000">
    <property type="entry name" value="Glycogen Phosphorylase B"/>
    <property type="match status" value="2"/>
</dbReference>
<dbReference type="PANTHER" id="PTHR12526">
    <property type="entry name" value="GLYCOSYLTRANSFERASE"/>
    <property type="match status" value="1"/>
</dbReference>
<dbReference type="AlphaFoldDB" id="A0A0K1XFB5"/>
<evidence type="ECO:0000313" key="3">
    <source>
        <dbReference type="EMBL" id="AKX60031.1"/>
    </source>
</evidence>
<protein>
    <submittedName>
        <fullName evidence="3">Glycosyl transferase family 1</fullName>
    </submittedName>
</protein>
<name>A0A0K1XFB5_9GAMM</name>
<dbReference type="InterPro" id="IPR001296">
    <property type="entry name" value="Glyco_trans_1"/>
</dbReference>
<keyword evidence="3" id="KW-0808">Transferase</keyword>
<organism evidence="3 4">
    <name type="scientific">Thiopseudomonas alkaliphila</name>
    <dbReference type="NCBI Taxonomy" id="1697053"/>
    <lineage>
        <taxon>Bacteria</taxon>
        <taxon>Pseudomonadati</taxon>
        <taxon>Pseudomonadota</taxon>
        <taxon>Gammaproteobacteria</taxon>
        <taxon>Pseudomonadales</taxon>
        <taxon>Pseudomonadaceae</taxon>
        <taxon>Thiopseudomonas</taxon>
    </lineage>
</organism>
<dbReference type="STRING" id="1697053.AKN87_11355"/>
<gene>
    <name evidence="3" type="ORF">AKN88_08885</name>
</gene>
<feature type="domain" description="Glycosyltransferase subfamily 4-like N-terminal" evidence="2">
    <location>
        <begin position="47"/>
        <end position="178"/>
    </location>
</feature>
<dbReference type="Proteomes" id="UP000063953">
    <property type="component" value="Chromosome"/>
</dbReference>
<dbReference type="InterPro" id="IPR028098">
    <property type="entry name" value="Glyco_trans_4-like_N"/>
</dbReference>